<reference evidence="1" key="1">
    <citation type="submission" date="2019-08" db="EMBL/GenBank/DDBJ databases">
        <authorList>
            <person name="Kucharzyk K."/>
            <person name="Murdoch R.W."/>
            <person name="Higgins S."/>
            <person name="Loffler F."/>
        </authorList>
    </citation>
    <scope>NUCLEOTIDE SEQUENCE</scope>
</reference>
<proteinExistence type="predicted"/>
<dbReference type="AlphaFoldDB" id="A0A645JZN5"/>
<protein>
    <submittedName>
        <fullName evidence="1">Uncharacterized protein</fullName>
    </submittedName>
</protein>
<sequence length="92" mass="10462">MIRCRGKDGGQVKCIDPKLLKVIQVLYHPIQISTLKTKRGGRGMPGFQVQPLALHPFTFCKAVWENLVKHSIAYPVGEFKIHKKLPFVTKIH</sequence>
<comment type="caution">
    <text evidence="1">The sequence shown here is derived from an EMBL/GenBank/DDBJ whole genome shotgun (WGS) entry which is preliminary data.</text>
</comment>
<accession>A0A645JZN5</accession>
<organism evidence="1">
    <name type="scientific">bioreactor metagenome</name>
    <dbReference type="NCBI Taxonomy" id="1076179"/>
    <lineage>
        <taxon>unclassified sequences</taxon>
        <taxon>metagenomes</taxon>
        <taxon>ecological metagenomes</taxon>
    </lineage>
</organism>
<name>A0A645JZN5_9ZZZZ</name>
<dbReference type="EMBL" id="VSSQ01145328">
    <property type="protein sequence ID" value="MPN64443.1"/>
    <property type="molecule type" value="Genomic_DNA"/>
</dbReference>
<evidence type="ECO:0000313" key="1">
    <source>
        <dbReference type="EMBL" id="MPN64443.1"/>
    </source>
</evidence>
<gene>
    <name evidence="1" type="ORF">SDC9_212215</name>
</gene>